<gene>
    <name evidence="8" type="ORF">GCM10009688_28540</name>
</gene>
<evidence type="ECO:0000256" key="6">
    <source>
        <dbReference type="SAM" id="Phobius"/>
    </source>
</evidence>
<feature type="transmembrane region" description="Helical" evidence="6">
    <location>
        <begin position="21"/>
        <end position="43"/>
    </location>
</feature>
<organism evidence="8 9">
    <name type="scientific">Arthrobacter gandavensis</name>
    <dbReference type="NCBI Taxonomy" id="169960"/>
    <lineage>
        <taxon>Bacteria</taxon>
        <taxon>Bacillati</taxon>
        <taxon>Actinomycetota</taxon>
        <taxon>Actinomycetes</taxon>
        <taxon>Micrococcales</taxon>
        <taxon>Micrococcaceae</taxon>
        <taxon>Arthrobacter</taxon>
    </lineage>
</organism>
<keyword evidence="4 6" id="KW-0472">Membrane</keyword>
<accession>A0ABP5AY44</accession>
<feature type="domain" description="Peptidase S26" evidence="7">
    <location>
        <begin position="30"/>
        <end position="101"/>
    </location>
</feature>
<dbReference type="Gene3D" id="2.10.109.10">
    <property type="entry name" value="Umud Fragment, subunit A"/>
    <property type="match status" value="1"/>
</dbReference>
<dbReference type="Proteomes" id="UP001500784">
    <property type="component" value="Unassembled WGS sequence"/>
</dbReference>
<proteinExistence type="predicted"/>
<evidence type="ECO:0000256" key="1">
    <source>
        <dbReference type="ARBA" id="ARBA00004370"/>
    </source>
</evidence>
<comment type="subcellular location">
    <subcellularLocation>
        <location evidence="1">Membrane</location>
    </subcellularLocation>
</comment>
<protein>
    <recommendedName>
        <fullName evidence="5">Signal peptidase I</fullName>
        <ecNumber evidence="5">3.4.21.89</ecNumber>
    </recommendedName>
</protein>
<dbReference type="CDD" id="cd06530">
    <property type="entry name" value="S26_SPase_I"/>
    <property type="match status" value="1"/>
</dbReference>
<comment type="caution">
    <text evidence="8">The sequence shown here is derived from an EMBL/GenBank/DDBJ whole genome shotgun (WGS) entry which is preliminary data.</text>
</comment>
<dbReference type="PANTHER" id="PTHR10806:SF6">
    <property type="entry name" value="SIGNAL PEPTIDASE COMPLEX CATALYTIC SUBUNIT SEC11"/>
    <property type="match status" value="1"/>
</dbReference>
<evidence type="ECO:0000313" key="9">
    <source>
        <dbReference type="Proteomes" id="UP001500784"/>
    </source>
</evidence>
<evidence type="ECO:0000256" key="2">
    <source>
        <dbReference type="ARBA" id="ARBA00022692"/>
    </source>
</evidence>
<keyword evidence="2 6" id="KW-0812">Transmembrane</keyword>
<name>A0ABP5AY44_9MICC</name>
<dbReference type="SUPFAM" id="SSF51306">
    <property type="entry name" value="LexA/Signal peptidase"/>
    <property type="match status" value="1"/>
</dbReference>
<evidence type="ECO:0000256" key="5">
    <source>
        <dbReference type="NCBIfam" id="TIGR02228"/>
    </source>
</evidence>
<dbReference type="NCBIfam" id="TIGR02228">
    <property type="entry name" value="sigpep_I_arch"/>
    <property type="match status" value="1"/>
</dbReference>
<evidence type="ECO:0000313" key="8">
    <source>
        <dbReference type="EMBL" id="GAA1921842.1"/>
    </source>
</evidence>
<dbReference type="InterPro" id="IPR036286">
    <property type="entry name" value="LexA/Signal_pep-like_sf"/>
</dbReference>
<dbReference type="EC" id="3.4.21.89" evidence="5"/>
<evidence type="ECO:0000256" key="4">
    <source>
        <dbReference type="ARBA" id="ARBA00023136"/>
    </source>
</evidence>
<keyword evidence="9" id="KW-1185">Reference proteome</keyword>
<dbReference type="EMBL" id="BAAALV010000007">
    <property type="protein sequence ID" value="GAA1921842.1"/>
    <property type="molecule type" value="Genomic_DNA"/>
</dbReference>
<dbReference type="Pfam" id="PF10502">
    <property type="entry name" value="Peptidase_S26"/>
    <property type="match status" value="1"/>
</dbReference>
<dbReference type="RefSeq" id="WP_152228645.1">
    <property type="nucleotide sequence ID" value="NZ_BAAALV010000007.1"/>
</dbReference>
<dbReference type="PANTHER" id="PTHR10806">
    <property type="entry name" value="SIGNAL PEPTIDASE COMPLEX CATALYTIC SUBUNIT SEC11"/>
    <property type="match status" value="1"/>
</dbReference>
<evidence type="ECO:0000259" key="7">
    <source>
        <dbReference type="Pfam" id="PF10502"/>
    </source>
</evidence>
<keyword evidence="3 6" id="KW-1133">Transmembrane helix</keyword>
<evidence type="ECO:0000256" key="3">
    <source>
        <dbReference type="ARBA" id="ARBA00022989"/>
    </source>
</evidence>
<feature type="transmembrane region" description="Helical" evidence="6">
    <location>
        <begin position="157"/>
        <end position="174"/>
    </location>
</feature>
<reference evidence="9" key="1">
    <citation type="journal article" date="2019" name="Int. J. Syst. Evol. Microbiol.">
        <title>The Global Catalogue of Microorganisms (GCM) 10K type strain sequencing project: providing services to taxonomists for standard genome sequencing and annotation.</title>
        <authorList>
            <consortium name="The Broad Institute Genomics Platform"/>
            <consortium name="The Broad Institute Genome Sequencing Center for Infectious Disease"/>
            <person name="Wu L."/>
            <person name="Ma J."/>
        </authorList>
    </citation>
    <scope>NUCLEOTIDE SEQUENCE [LARGE SCALE GENOMIC DNA]</scope>
    <source>
        <strain evidence="9">JCM 13316</strain>
    </source>
</reference>
<dbReference type="InterPro" id="IPR001733">
    <property type="entry name" value="Peptidase_S26B"/>
</dbReference>
<dbReference type="InterPro" id="IPR019533">
    <property type="entry name" value="Peptidase_S26"/>
</dbReference>
<sequence>MSTGRSNPSPALRALKFTGSALSLAAMCGAALAALVLIIIPLVTGSQTYTVLTSSMAPNYAPGTFLVVKPTPADQLKTGDVITYQIESGDPTVITHRIIGISSGQNGERLFTTQGDNNDLADEGAVQEAQIRGKLSYAVPYVGFVANGLGSSDRGEMAQWAAVGLLGYGIILLVRGGLEAKRKSPGPEVDAVVLELPLRDDAAAYSRAGESMPDAFSDDPILHDCDHCDHAVSGFHSAHAPKSVAV</sequence>